<dbReference type="NCBIfam" id="NF006001">
    <property type="entry name" value="PRK08131.1"/>
    <property type="match status" value="1"/>
</dbReference>
<dbReference type="EC" id="2.3.1.16" evidence="4"/>
<keyword evidence="2 6" id="KW-0808">Transferase</keyword>
<keyword evidence="3 6" id="KW-0012">Acyltransferase</keyword>
<dbReference type="SUPFAM" id="SSF53901">
    <property type="entry name" value="Thiolase-like"/>
    <property type="match status" value="2"/>
</dbReference>
<evidence type="ECO:0000256" key="1">
    <source>
        <dbReference type="ARBA" id="ARBA00010982"/>
    </source>
</evidence>
<evidence type="ECO:0000256" key="4">
    <source>
        <dbReference type="ARBA" id="ARBA00024073"/>
    </source>
</evidence>
<evidence type="ECO:0000256" key="3">
    <source>
        <dbReference type="ARBA" id="ARBA00023315"/>
    </source>
</evidence>
<feature type="active site" description="Proton acceptor" evidence="5">
    <location>
        <position position="386"/>
    </location>
</feature>
<feature type="domain" description="Thiolase N-terminal" evidence="7">
    <location>
        <begin position="5"/>
        <end position="266"/>
    </location>
</feature>
<dbReference type="CDD" id="cd00751">
    <property type="entry name" value="thiolase"/>
    <property type="match status" value="1"/>
</dbReference>
<name>A0A368TQ12_9GAMM</name>
<evidence type="ECO:0000259" key="7">
    <source>
        <dbReference type="Pfam" id="PF00108"/>
    </source>
</evidence>
<evidence type="ECO:0000313" key="9">
    <source>
        <dbReference type="EMBL" id="RCV86691.1"/>
    </source>
</evidence>
<dbReference type="InterPro" id="IPR050215">
    <property type="entry name" value="Thiolase-like_sf_Thiolase"/>
</dbReference>
<gene>
    <name evidence="9" type="ORF">DU505_19565</name>
</gene>
<accession>A0A368TQ12</accession>
<dbReference type="AlphaFoldDB" id="A0A368TQ12"/>
<evidence type="ECO:0000256" key="6">
    <source>
        <dbReference type="RuleBase" id="RU003557"/>
    </source>
</evidence>
<dbReference type="GO" id="GO:0005737">
    <property type="term" value="C:cytoplasm"/>
    <property type="evidence" value="ECO:0007669"/>
    <property type="project" value="UniProtKB-ARBA"/>
</dbReference>
<dbReference type="InterPro" id="IPR020616">
    <property type="entry name" value="Thiolase_N"/>
</dbReference>
<evidence type="ECO:0000313" key="10">
    <source>
        <dbReference type="Proteomes" id="UP000252405"/>
    </source>
</evidence>
<dbReference type="NCBIfam" id="TIGR01930">
    <property type="entry name" value="AcCoA-C-Actrans"/>
    <property type="match status" value="1"/>
</dbReference>
<dbReference type="InterPro" id="IPR016039">
    <property type="entry name" value="Thiolase-like"/>
</dbReference>
<dbReference type="GO" id="GO:0010124">
    <property type="term" value="P:phenylacetate catabolic process"/>
    <property type="evidence" value="ECO:0007669"/>
    <property type="project" value="TreeGrafter"/>
</dbReference>
<dbReference type="FunFam" id="3.40.47.10:FF:000010">
    <property type="entry name" value="Acetyl-CoA acetyltransferase (Thiolase)"/>
    <property type="match status" value="1"/>
</dbReference>
<proteinExistence type="inferred from homology"/>
<dbReference type="PROSITE" id="PS00737">
    <property type="entry name" value="THIOLASE_2"/>
    <property type="match status" value="1"/>
</dbReference>
<dbReference type="InterPro" id="IPR020610">
    <property type="entry name" value="Thiolase_AS"/>
</dbReference>
<evidence type="ECO:0000256" key="2">
    <source>
        <dbReference type="ARBA" id="ARBA00022679"/>
    </source>
</evidence>
<comment type="caution">
    <text evidence="9">The sequence shown here is derived from an EMBL/GenBank/DDBJ whole genome shotgun (WGS) entry which is preliminary data.</text>
</comment>
<sequence length="402" mass="41881">MQDAYIYDGLRTPFGRHGGGLAGVRPDDLLGHVLKALVARNDFTPASYEEVLAGCTNQAGEDSRNVARHAGLLAGLPVEVAAQTVNRLCGSGLAAMVDAARATRLGEGELFLAGGVESMSRAPYVLGKAESAFARNQPLYDTVIGSRFPNPWIAREFGSHSMPETADNVARDLDIGRDASDAFAARSQARYAEALARGFYDDELLAVEVPQGRKQPPLVVDRDEHPRPGTDVEKLGRLGALFDGGVVTAGNASGLNDGAAALIVGSRAAGERAGVAPRARIVSSALAGVPPRVMGLGPVPASRKALERAGLTLEQVDVIEINEAFAVQVLGCVKQLGLDPDDSRLNANGGAIAIGHPLGASGARLALTALRQLEATRGRYALVTMCIGVGQGIATLIERLDA</sequence>
<dbReference type="PANTHER" id="PTHR43853">
    <property type="entry name" value="3-KETOACYL-COA THIOLASE, PEROXISOMAL"/>
    <property type="match status" value="1"/>
</dbReference>
<dbReference type="PIRSF" id="PIRSF000429">
    <property type="entry name" value="Ac-CoA_Ac_transf"/>
    <property type="match status" value="1"/>
</dbReference>
<feature type="active site" description="Proton acceptor" evidence="5">
    <location>
        <position position="356"/>
    </location>
</feature>
<dbReference type="Proteomes" id="UP000252405">
    <property type="component" value="Unassembled WGS sequence"/>
</dbReference>
<dbReference type="InterPro" id="IPR020613">
    <property type="entry name" value="Thiolase_CS"/>
</dbReference>
<keyword evidence="10" id="KW-1185">Reference proteome</keyword>
<feature type="domain" description="Thiolase C-terminal" evidence="8">
    <location>
        <begin position="276"/>
        <end position="399"/>
    </location>
</feature>
<protein>
    <recommendedName>
        <fullName evidence="4">acetyl-CoA C-acyltransferase</fullName>
        <ecNumber evidence="4">2.3.1.16</ecNumber>
    </recommendedName>
</protein>
<dbReference type="GO" id="GO:0006635">
    <property type="term" value="P:fatty acid beta-oxidation"/>
    <property type="evidence" value="ECO:0007669"/>
    <property type="project" value="TreeGrafter"/>
</dbReference>
<dbReference type="OrthoDB" id="9764638at2"/>
<evidence type="ECO:0000256" key="5">
    <source>
        <dbReference type="PIRSR" id="PIRSR000429-1"/>
    </source>
</evidence>
<dbReference type="Pfam" id="PF02803">
    <property type="entry name" value="Thiolase_C"/>
    <property type="match status" value="1"/>
</dbReference>
<organism evidence="9 10">
    <name type="scientific">Billgrantia montanilacus</name>
    <dbReference type="NCBI Taxonomy" id="2282305"/>
    <lineage>
        <taxon>Bacteria</taxon>
        <taxon>Pseudomonadati</taxon>
        <taxon>Pseudomonadota</taxon>
        <taxon>Gammaproteobacteria</taxon>
        <taxon>Oceanospirillales</taxon>
        <taxon>Halomonadaceae</taxon>
        <taxon>Billgrantia</taxon>
    </lineage>
</organism>
<dbReference type="RefSeq" id="WP_114480654.1">
    <property type="nucleotide sequence ID" value="NZ_QPII01000021.1"/>
</dbReference>
<feature type="active site" description="Acyl-thioester intermediate" evidence="5">
    <location>
        <position position="89"/>
    </location>
</feature>
<dbReference type="Pfam" id="PF00108">
    <property type="entry name" value="Thiolase_N"/>
    <property type="match status" value="1"/>
</dbReference>
<dbReference type="EMBL" id="QPII01000021">
    <property type="protein sequence ID" value="RCV86691.1"/>
    <property type="molecule type" value="Genomic_DNA"/>
</dbReference>
<dbReference type="GO" id="GO:0003988">
    <property type="term" value="F:acetyl-CoA C-acyltransferase activity"/>
    <property type="evidence" value="ECO:0007669"/>
    <property type="project" value="UniProtKB-EC"/>
</dbReference>
<dbReference type="PROSITE" id="PS00099">
    <property type="entry name" value="THIOLASE_3"/>
    <property type="match status" value="1"/>
</dbReference>
<reference evidence="9 10" key="1">
    <citation type="submission" date="2018-07" db="EMBL/GenBank/DDBJ databases">
        <title>Halomonas montanilacus sp. nov., isolated from Lake Pengyan on Tibetan Plateau.</title>
        <authorList>
            <person name="Lu H."/>
            <person name="Xing P."/>
            <person name="Wu Q."/>
        </authorList>
    </citation>
    <scope>NUCLEOTIDE SEQUENCE [LARGE SCALE GENOMIC DNA]</scope>
    <source>
        <strain evidence="9 10">PYC7W</strain>
    </source>
</reference>
<comment type="similarity">
    <text evidence="1 6">Belongs to the thiolase-like superfamily. Thiolase family.</text>
</comment>
<dbReference type="PANTHER" id="PTHR43853:SF2">
    <property type="entry name" value="3-OXOADIPYL-COA_3-OXO-5,6-DEHYDROSUBERYL-COA THIOLASE"/>
    <property type="match status" value="1"/>
</dbReference>
<dbReference type="Gene3D" id="3.40.47.10">
    <property type="match status" value="1"/>
</dbReference>
<evidence type="ECO:0000259" key="8">
    <source>
        <dbReference type="Pfam" id="PF02803"/>
    </source>
</evidence>
<dbReference type="InterPro" id="IPR002155">
    <property type="entry name" value="Thiolase"/>
</dbReference>
<dbReference type="InterPro" id="IPR020617">
    <property type="entry name" value="Thiolase_C"/>
</dbReference>